<dbReference type="EMBL" id="CAMGYJ010000004">
    <property type="protein sequence ID" value="CAI0400690.1"/>
    <property type="molecule type" value="Genomic_DNA"/>
</dbReference>
<comment type="caution">
    <text evidence="2">The sequence shown here is derived from an EMBL/GenBank/DDBJ whole genome shotgun (WGS) entry which is preliminary data.</text>
</comment>
<reference evidence="2" key="1">
    <citation type="submission" date="2022-08" db="EMBL/GenBank/DDBJ databases">
        <authorList>
            <person name="Gutierrez-Valencia J."/>
        </authorList>
    </citation>
    <scope>NUCLEOTIDE SEQUENCE</scope>
</reference>
<dbReference type="Proteomes" id="UP001154282">
    <property type="component" value="Unassembled WGS sequence"/>
</dbReference>
<evidence type="ECO:0000313" key="3">
    <source>
        <dbReference type="Proteomes" id="UP001154282"/>
    </source>
</evidence>
<evidence type="ECO:0000313" key="2">
    <source>
        <dbReference type="EMBL" id="CAI0400690.1"/>
    </source>
</evidence>
<evidence type="ECO:0000256" key="1">
    <source>
        <dbReference type="SAM" id="MobiDB-lite"/>
    </source>
</evidence>
<sequence>MMRRSLDSLTVWLMEKSATIRPGDPCESALKHNKDKGVEVINISTDISCSLSRTTAPKMSDKAASARKKVITMCVDFLTLEEFCKEKRVRWFLPPAFSMSVHGYSEEKIRRVYCSEDFNDYEKFESQDERLDLALYLLNNKENEIKDVLHRKVVMESGERIDEVEGTAERSETPKKDGNFTTYKL</sequence>
<keyword evidence="3" id="KW-1185">Reference proteome</keyword>
<feature type="region of interest" description="Disordered" evidence="1">
    <location>
        <begin position="162"/>
        <end position="185"/>
    </location>
</feature>
<name>A0AAV0IV90_9ROSI</name>
<organism evidence="2 3">
    <name type="scientific">Linum tenue</name>
    <dbReference type="NCBI Taxonomy" id="586396"/>
    <lineage>
        <taxon>Eukaryota</taxon>
        <taxon>Viridiplantae</taxon>
        <taxon>Streptophyta</taxon>
        <taxon>Embryophyta</taxon>
        <taxon>Tracheophyta</taxon>
        <taxon>Spermatophyta</taxon>
        <taxon>Magnoliopsida</taxon>
        <taxon>eudicotyledons</taxon>
        <taxon>Gunneridae</taxon>
        <taxon>Pentapetalae</taxon>
        <taxon>rosids</taxon>
        <taxon>fabids</taxon>
        <taxon>Malpighiales</taxon>
        <taxon>Linaceae</taxon>
        <taxon>Linum</taxon>
    </lineage>
</organism>
<proteinExistence type="predicted"/>
<gene>
    <name evidence="2" type="ORF">LITE_LOCUS10850</name>
</gene>
<accession>A0AAV0IV90</accession>
<protein>
    <submittedName>
        <fullName evidence="2">Uncharacterized protein</fullName>
    </submittedName>
</protein>
<dbReference type="AlphaFoldDB" id="A0AAV0IV90"/>
<feature type="compositionally biased region" description="Basic and acidic residues" evidence="1">
    <location>
        <begin position="162"/>
        <end position="178"/>
    </location>
</feature>